<reference evidence="2 3" key="1">
    <citation type="submission" date="2018-03" db="EMBL/GenBank/DDBJ databases">
        <title>Bacteriophage NCPPB3778 and a type I-E CRISPR drive the evolution of the US Biological Select Agent, Rathayibacter toxicus.</title>
        <authorList>
            <person name="Davis E.W.II."/>
            <person name="Tabima J.F."/>
            <person name="Weisberg A.J."/>
            <person name="Dantas Lopes L."/>
            <person name="Wiseman M.S."/>
            <person name="Wiseman M.S."/>
            <person name="Pupko T."/>
            <person name="Belcher M.S."/>
            <person name="Sechler A.J."/>
            <person name="Tancos M.A."/>
            <person name="Schroeder B.K."/>
            <person name="Murray T.D."/>
            <person name="Luster D.G."/>
            <person name="Schneider W.L."/>
            <person name="Rogers E."/>
            <person name="Andreote F.D."/>
            <person name="Grunwald N.J."/>
            <person name="Putnam M.L."/>
            <person name="Chang J.H."/>
        </authorList>
    </citation>
    <scope>NUCLEOTIDE SEQUENCE [LARGE SCALE GENOMIC DNA]</scope>
    <source>
        <strain evidence="2 3">DSM 15933</strain>
    </source>
</reference>
<dbReference type="RefSeq" id="WP_107573364.1">
    <property type="nucleotide sequence ID" value="NZ_PZPL01000001.1"/>
</dbReference>
<comment type="caution">
    <text evidence="2">The sequence shown here is derived from an EMBL/GenBank/DDBJ whole genome shotgun (WGS) entry which is preliminary data.</text>
</comment>
<dbReference type="InterPro" id="IPR057204">
    <property type="entry name" value="DUF7882"/>
</dbReference>
<dbReference type="AlphaFoldDB" id="A0A2T4UPN1"/>
<dbReference type="GO" id="GO:0016874">
    <property type="term" value="F:ligase activity"/>
    <property type="evidence" value="ECO:0007669"/>
    <property type="project" value="UniProtKB-KW"/>
</dbReference>
<evidence type="ECO:0000259" key="1">
    <source>
        <dbReference type="Pfam" id="PF25355"/>
    </source>
</evidence>
<keyword evidence="3" id="KW-1185">Reference proteome</keyword>
<dbReference type="EMBL" id="PZPL01000001">
    <property type="protein sequence ID" value="PTL71490.1"/>
    <property type="molecule type" value="Genomic_DNA"/>
</dbReference>
<name>A0A2T4UPN1_9MICO</name>
<sequence>MGRLVYDSRLDVHFDDRVLAHLQAVIGIRLRRGESFYLSWKDLPNVGNGRSSIWLDPRIALCFRYGSGPAVVIDGDRVRRWVADSYSPGGLRVTEDPV</sequence>
<organism evidence="2 3">
    <name type="scientific">Rathayibacter caricis DSM 15933</name>
    <dbReference type="NCBI Taxonomy" id="1328867"/>
    <lineage>
        <taxon>Bacteria</taxon>
        <taxon>Bacillati</taxon>
        <taxon>Actinomycetota</taxon>
        <taxon>Actinomycetes</taxon>
        <taxon>Micrococcales</taxon>
        <taxon>Microbacteriaceae</taxon>
        <taxon>Rathayibacter</taxon>
    </lineage>
</organism>
<accession>A0A2T4UPN1</accession>
<feature type="domain" description="DUF7882" evidence="1">
    <location>
        <begin position="1"/>
        <end position="95"/>
    </location>
</feature>
<gene>
    <name evidence="2" type="ORF">C1I63_00535</name>
</gene>
<proteinExistence type="predicted"/>
<evidence type="ECO:0000313" key="2">
    <source>
        <dbReference type="EMBL" id="PTL71490.1"/>
    </source>
</evidence>
<keyword evidence="2" id="KW-0436">Ligase</keyword>
<evidence type="ECO:0000313" key="3">
    <source>
        <dbReference type="Proteomes" id="UP000241085"/>
    </source>
</evidence>
<dbReference type="Proteomes" id="UP000241085">
    <property type="component" value="Unassembled WGS sequence"/>
</dbReference>
<protein>
    <submittedName>
        <fullName evidence="2">ATP-dependent DNA ligase</fullName>
    </submittedName>
</protein>
<dbReference type="Pfam" id="PF25355">
    <property type="entry name" value="DUF7882"/>
    <property type="match status" value="1"/>
</dbReference>